<gene>
    <name evidence="1" type="ORF">SAMN02745120_1019</name>
</gene>
<evidence type="ECO:0000313" key="1">
    <source>
        <dbReference type="EMBL" id="SKB35922.1"/>
    </source>
</evidence>
<reference evidence="2" key="1">
    <citation type="submission" date="2017-02" db="EMBL/GenBank/DDBJ databases">
        <authorList>
            <person name="Varghese N."/>
            <person name="Submissions S."/>
        </authorList>
    </citation>
    <scope>NUCLEOTIDE SEQUENCE [LARGE SCALE GENOMIC DNA]</scope>
    <source>
        <strain evidence="2">ATCC 35199</strain>
    </source>
</reference>
<sequence length="385" mass="43824">MGILDRFKNKAVTITNYKLITQSGSGFFNYDGKLYQSDIVRACIRPKAQAVGKIIGKHIREDPAGLKINPEPYIKFLLEEPNPYMTGQMLHEKMTIQLMLNNNAFAHIQRDENGYPVAIYPIPANSVEAIQDENFNLYLKFQMANGRSYTFKYSDIIHLRRDFNSNDIFGDNPATALTQLMEIVTTTDQGIINAIKNSNVIKWLLKFHTTLKPEDIKKQTKQFVDDFLKIEDATDGSSAGAAATDAKFDAQQVTPNDYVPNASLVDKTIDRIYNFFNTNKNIIQSSFNEDGWISYYEAEIEPVVMQLSGEYTRKIFSRRERGFGNKIVFESTNLSFASMQTKLGLVQFVDRGIMNPNEVREILNLAPIAEGDVYVRRLDTRPTTE</sequence>
<accession>A0A1T5ALN3</accession>
<evidence type="ECO:0000313" key="2">
    <source>
        <dbReference type="Proteomes" id="UP000243406"/>
    </source>
</evidence>
<dbReference type="EMBL" id="FUYN01000002">
    <property type="protein sequence ID" value="SKB35922.1"/>
    <property type="molecule type" value="Genomic_DNA"/>
</dbReference>
<dbReference type="AlphaFoldDB" id="A0A1T5ALN3"/>
<protein>
    <submittedName>
        <fullName evidence="1">Phage portal protein, HK97 family</fullName>
    </submittedName>
</protein>
<keyword evidence="2" id="KW-1185">Reference proteome</keyword>
<dbReference type="RefSeq" id="WP_079588956.1">
    <property type="nucleotide sequence ID" value="NZ_FUYN01000002.1"/>
</dbReference>
<organism evidence="1 2">
    <name type="scientific">Acetoanaerobium noterae</name>
    <dbReference type="NCBI Taxonomy" id="745369"/>
    <lineage>
        <taxon>Bacteria</taxon>
        <taxon>Bacillati</taxon>
        <taxon>Bacillota</taxon>
        <taxon>Clostridia</taxon>
        <taxon>Peptostreptococcales</taxon>
        <taxon>Filifactoraceae</taxon>
        <taxon>Acetoanaerobium</taxon>
    </lineage>
</organism>
<proteinExistence type="predicted"/>
<dbReference type="OrthoDB" id="2491at2"/>
<dbReference type="InterPro" id="IPR006944">
    <property type="entry name" value="Phage/GTA_portal"/>
</dbReference>
<dbReference type="Pfam" id="PF04860">
    <property type="entry name" value="Phage_portal"/>
    <property type="match status" value="1"/>
</dbReference>
<dbReference type="Proteomes" id="UP000243406">
    <property type="component" value="Unassembled WGS sequence"/>
</dbReference>
<name>A0A1T5ALN3_9FIRM</name>